<evidence type="ECO:0000256" key="6">
    <source>
        <dbReference type="ARBA" id="ARBA00022692"/>
    </source>
</evidence>
<evidence type="ECO:0000256" key="7">
    <source>
        <dbReference type="ARBA" id="ARBA00022729"/>
    </source>
</evidence>
<dbReference type="PROSITE" id="PS00107">
    <property type="entry name" value="PROTEIN_KINASE_ATP"/>
    <property type="match status" value="1"/>
</dbReference>
<keyword evidence="4" id="KW-0245">EGF-like domain</keyword>
<dbReference type="SUPFAM" id="SSF56112">
    <property type="entry name" value="Protein kinase-like (PK-like)"/>
    <property type="match status" value="1"/>
</dbReference>
<dbReference type="PROSITE" id="PS50927">
    <property type="entry name" value="BULB_LECTIN"/>
    <property type="match status" value="1"/>
</dbReference>
<dbReference type="EC" id="2.7.11.1" evidence="19"/>
<comment type="catalytic activity">
    <reaction evidence="17 19">
        <text>L-threonyl-[protein] + ATP = O-phospho-L-threonyl-[protein] + ADP + H(+)</text>
        <dbReference type="Rhea" id="RHEA:46608"/>
        <dbReference type="Rhea" id="RHEA-COMP:11060"/>
        <dbReference type="Rhea" id="RHEA-COMP:11605"/>
        <dbReference type="ChEBI" id="CHEBI:15378"/>
        <dbReference type="ChEBI" id="CHEBI:30013"/>
        <dbReference type="ChEBI" id="CHEBI:30616"/>
        <dbReference type="ChEBI" id="CHEBI:61977"/>
        <dbReference type="ChEBI" id="CHEBI:456216"/>
        <dbReference type="EC" id="2.7.11.1"/>
    </reaction>
</comment>
<feature type="region of interest" description="Disordered" evidence="21">
    <location>
        <begin position="493"/>
        <end position="524"/>
    </location>
</feature>
<protein>
    <recommendedName>
        <fullName evidence="19">Receptor-like serine/threonine-protein kinase</fullName>
        <ecNumber evidence="19">2.7.11.1</ecNumber>
    </recommendedName>
</protein>
<keyword evidence="8" id="KW-0430">Lectin</keyword>
<evidence type="ECO:0000313" key="28">
    <source>
        <dbReference type="Proteomes" id="UP001161247"/>
    </source>
</evidence>
<dbReference type="AlphaFoldDB" id="A0AAV1BY25"/>
<dbReference type="GO" id="GO:0048544">
    <property type="term" value="P:recognition of pollen"/>
    <property type="evidence" value="ECO:0007669"/>
    <property type="project" value="InterPro"/>
</dbReference>
<dbReference type="FunFam" id="1.10.510.10:FF:000060">
    <property type="entry name" value="G-type lectin S-receptor-like serine/threonine-protein kinase"/>
    <property type="match status" value="1"/>
</dbReference>
<dbReference type="PIRSF" id="PIRSF000641">
    <property type="entry name" value="SRK"/>
    <property type="match status" value="1"/>
</dbReference>
<dbReference type="InterPro" id="IPR000858">
    <property type="entry name" value="S_locus_glycoprot_dom"/>
</dbReference>
<dbReference type="PROSITE" id="PS50011">
    <property type="entry name" value="PROTEIN_KINASE_DOM"/>
    <property type="match status" value="1"/>
</dbReference>
<dbReference type="InterPro" id="IPR036426">
    <property type="entry name" value="Bulb-type_lectin_dom_sf"/>
</dbReference>
<dbReference type="GO" id="GO:0005524">
    <property type="term" value="F:ATP binding"/>
    <property type="evidence" value="ECO:0007669"/>
    <property type="project" value="UniProtKB-UniRule"/>
</dbReference>
<keyword evidence="9 19" id="KW-0547">Nucleotide-binding</keyword>
<evidence type="ECO:0000256" key="14">
    <source>
        <dbReference type="ARBA" id="ARBA00023157"/>
    </source>
</evidence>
<dbReference type="Pfam" id="PF07714">
    <property type="entry name" value="PK_Tyr_Ser-Thr"/>
    <property type="match status" value="1"/>
</dbReference>
<evidence type="ECO:0000256" key="5">
    <source>
        <dbReference type="ARBA" id="ARBA00022679"/>
    </source>
</evidence>
<evidence type="ECO:0000256" key="21">
    <source>
        <dbReference type="SAM" id="MobiDB-lite"/>
    </source>
</evidence>
<dbReference type="InterPro" id="IPR001245">
    <property type="entry name" value="Ser-Thr/Tyr_kinase_cat_dom"/>
</dbReference>
<dbReference type="PROSITE" id="PS00108">
    <property type="entry name" value="PROTEIN_KINASE_ST"/>
    <property type="match status" value="1"/>
</dbReference>
<dbReference type="FunFam" id="3.30.200.20:FF:000330">
    <property type="entry name" value="G-type lectin S-receptor-like serine/threonine-protein kinase At4g03230"/>
    <property type="match status" value="1"/>
</dbReference>
<dbReference type="InterPro" id="IPR024171">
    <property type="entry name" value="SRK-like_kinase"/>
</dbReference>
<dbReference type="InterPro" id="IPR011009">
    <property type="entry name" value="Kinase-like_dom_sf"/>
</dbReference>
<evidence type="ECO:0000256" key="8">
    <source>
        <dbReference type="ARBA" id="ARBA00022734"/>
    </source>
</evidence>
<dbReference type="CDD" id="cd00028">
    <property type="entry name" value="B_lectin"/>
    <property type="match status" value="1"/>
</dbReference>
<dbReference type="InterPro" id="IPR000719">
    <property type="entry name" value="Prot_kinase_dom"/>
</dbReference>
<comment type="similarity">
    <text evidence="19">Belongs to the protein kinase superfamily. Ser/Thr protein kinase family.</text>
</comment>
<dbReference type="CDD" id="cd01098">
    <property type="entry name" value="PAN_AP_plant"/>
    <property type="match status" value="1"/>
</dbReference>
<dbReference type="Pfam" id="PF01453">
    <property type="entry name" value="B_lectin"/>
    <property type="match status" value="1"/>
</dbReference>
<dbReference type="Gene3D" id="1.10.510.10">
    <property type="entry name" value="Transferase(Phosphotransferase) domain 1"/>
    <property type="match status" value="1"/>
</dbReference>
<keyword evidence="12 22" id="KW-1133">Transmembrane helix</keyword>
<evidence type="ECO:0000256" key="18">
    <source>
        <dbReference type="ARBA" id="ARBA00048679"/>
    </source>
</evidence>
<dbReference type="SMART" id="SM00473">
    <property type="entry name" value="PAN_AP"/>
    <property type="match status" value="1"/>
</dbReference>
<keyword evidence="13 22" id="KW-0472">Membrane</keyword>
<keyword evidence="2" id="KW-1003">Cell membrane</keyword>
<keyword evidence="5 19" id="KW-0808">Transferase</keyword>
<evidence type="ECO:0000256" key="9">
    <source>
        <dbReference type="ARBA" id="ARBA00022741"/>
    </source>
</evidence>
<dbReference type="InterPro" id="IPR001480">
    <property type="entry name" value="Bulb-type_lectin_dom"/>
</dbReference>
<accession>A0AAV1BY25</accession>
<comment type="subcellular location">
    <subcellularLocation>
        <location evidence="1">Cell membrane</location>
        <topology evidence="1">Single-pass type I membrane protein</topology>
    </subcellularLocation>
</comment>
<dbReference type="GO" id="GO:0004674">
    <property type="term" value="F:protein serine/threonine kinase activity"/>
    <property type="evidence" value="ECO:0007669"/>
    <property type="project" value="UniProtKB-KW"/>
</dbReference>
<keyword evidence="16" id="KW-0325">Glycoprotein</keyword>
<reference evidence="27" key="1">
    <citation type="submission" date="2023-03" db="EMBL/GenBank/DDBJ databases">
        <authorList>
            <person name="Julca I."/>
        </authorList>
    </citation>
    <scope>NUCLEOTIDE SEQUENCE</scope>
</reference>
<name>A0AAV1BY25_OLDCO</name>
<evidence type="ECO:0000256" key="23">
    <source>
        <dbReference type="SAM" id="SignalP"/>
    </source>
</evidence>
<keyword evidence="7 23" id="KW-0732">Signal</keyword>
<dbReference type="PANTHER" id="PTHR27002">
    <property type="entry name" value="RECEPTOR-LIKE SERINE/THREONINE-PROTEIN KINASE SD1-8"/>
    <property type="match status" value="1"/>
</dbReference>
<feature type="domain" description="Protein kinase" evidence="24">
    <location>
        <begin position="550"/>
        <end position="835"/>
    </location>
</feature>
<dbReference type="Gene3D" id="3.30.200.20">
    <property type="entry name" value="Phosphorylase Kinase, domain 1"/>
    <property type="match status" value="1"/>
</dbReference>
<dbReference type="Pfam" id="PF08276">
    <property type="entry name" value="PAN_2"/>
    <property type="match status" value="1"/>
</dbReference>
<dbReference type="SMART" id="SM00220">
    <property type="entry name" value="S_TKc"/>
    <property type="match status" value="1"/>
</dbReference>
<dbReference type="GO" id="GO:0030246">
    <property type="term" value="F:carbohydrate binding"/>
    <property type="evidence" value="ECO:0007669"/>
    <property type="project" value="UniProtKB-KW"/>
</dbReference>
<proteinExistence type="inferred from homology"/>
<comment type="catalytic activity">
    <reaction evidence="18 19">
        <text>L-seryl-[protein] + ATP = O-phospho-L-seryl-[protein] + ADP + H(+)</text>
        <dbReference type="Rhea" id="RHEA:17989"/>
        <dbReference type="Rhea" id="RHEA-COMP:9863"/>
        <dbReference type="Rhea" id="RHEA-COMP:11604"/>
        <dbReference type="ChEBI" id="CHEBI:15378"/>
        <dbReference type="ChEBI" id="CHEBI:29999"/>
        <dbReference type="ChEBI" id="CHEBI:30616"/>
        <dbReference type="ChEBI" id="CHEBI:83421"/>
        <dbReference type="ChEBI" id="CHEBI:456216"/>
        <dbReference type="EC" id="2.7.11.1"/>
    </reaction>
</comment>
<dbReference type="InterPro" id="IPR008271">
    <property type="entry name" value="Ser/Thr_kinase_AS"/>
</dbReference>
<dbReference type="Gene3D" id="2.90.10.10">
    <property type="entry name" value="Bulb-type lectin domain"/>
    <property type="match status" value="1"/>
</dbReference>
<dbReference type="InterPro" id="IPR017441">
    <property type="entry name" value="Protein_kinase_ATP_BS"/>
</dbReference>
<dbReference type="GO" id="GO:0005886">
    <property type="term" value="C:plasma membrane"/>
    <property type="evidence" value="ECO:0007669"/>
    <property type="project" value="UniProtKB-SubCell"/>
</dbReference>
<feature type="domain" description="Bulb-type lectin" evidence="25">
    <location>
        <begin position="49"/>
        <end position="171"/>
    </location>
</feature>
<dbReference type="EMBL" id="OX459118">
    <property type="protein sequence ID" value="CAI9087668.1"/>
    <property type="molecule type" value="Genomic_DNA"/>
</dbReference>
<evidence type="ECO:0000256" key="22">
    <source>
        <dbReference type="SAM" id="Phobius"/>
    </source>
</evidence>
<feature type="chain" id="PRO_5043505487" description="Receptor-like serine/threonine-protein kinase" evidence="23">
    <location>
        <begin position="26"/>
        <end position="872"/>
    </location>
</feature>
<feature type="domain" description="Apple" evidence="26">
    <location>
        <begin position="367"/>
        <end position="447"/>
    </location>
</feature>
<evidence type="ECO:0000256" key="17">
    <source>
        <dbReference type="ARBA" id="ARBA00047899"/>
    </source>
</evidence>
<evidence type="ECO:0000256" key="11">
    <source>
        <dbReference type="ARBA" id="ARBA00022840"/>
    </source>
</evidence>
<evidence type="ECO:0000256" key="4">
    <source>
        <dbReference type="ARBA" id="ARBA00022536"/>
    </source>
</evidence>
<organism evidence="27 28">
    <name type="scientific">Oldenlandia corymbosa var. corymbosa</name>
    <dbReference type="NCBI Taxonomy" id="529605"/>
    <lineage>
        <taxon>Eukaryota</taxon>
        <taxon>Viridiplantae</taxon>
        <taxon>Streptophyta</taxon>
        <taxon>Embryophyta</taxon>
        <taxon>Tracheophyta</taxon>
        <taxon>Spermatophyta</taxon>
        <taxon>Magnoliopsida</taxon>
        <taxon>eudicotyledons</taxon>
        <taxon>Gunneridae</taxon>
        <taxon>Pentapetalae</taxon>
        <taxon>asterids</taxon>
        <taxon>lamiids</taxon>
        <taxon>Gentianales</taxon>
        <taxon>Rubiaceae</taxon>
        <taxon>Rubioideae</taxon>
        <taxon>Spermacoceae</taxon>
        <taxon>Hedyotis-Oldenlandia complex</taxon>
        <taxon>Oldenlandia</taxon>
    </lineage>
</organism>
<keyword evidence="28" id="KW-1185">Reference proteome</keyword>
<dbReference type="FunFam" id="2.90.10.10:FF:000005">
    <property type="entry name" value="G-type lectin S-receptor-like serine/threonine-protein kinase"/>
    <property type="match status" value="1"/>
</dbReference>
<evidence type="ECO:0000259" key="24">
    <source>
        <dbReference type="PROSITE" id="PS50011"/>
    </source>
</evidence>
<feature type="signal peptide" evidence="23">
    <location>
        <begin position="1"/>
        <end position="25"/>
    </location>
</feature>
<evidence type="ECO:0000256" key="16">
    <source>
        <dbReference type="ARBA" id="ARBA00023180"/>
    </source>
</evidence>
<dbReference type="SUPFAM" id="SSF51110">
    <property type="entry name" value="alpha-D-mannose-specific plant lectins"/>
    <property type="match status" value="1"/>
</dbReference>
<dbReference type="CDD" id="cd14066">
    <property type="entry name" value="STKc_IRAK"/>
    <property type="match status" value="1"/>
</dbReference>
<evidence type="ECO:0000256" key="1">
    <source>
        <dbReference type="ARBA" id="ARBA00004251"/>
    </source>
</evidence>
<keyword evidence="14" id="KW-1015">Disulfide bond</keyword>
<evidence type="ECO:0000259" key="25">
    <source>
        <dbReference type="PROSITE" id="PS50927"/>
    </source>
</evidence>
<evidence type="ECO:0000256" key="15">
    <source>
        <dbReference type="ARBA" id="ARBA00023170"/>
    </source>
</evidence>
<keyword evidence="15" id="KW-0675">Receptor</keyword>
<keyword evidence="10 19" id="KW-0418">Kinase</keyword>
<evidence type="ECO:0000256" key="13">
    <source>
        <dbReference type="ARBA" id="ARBA00023136"/>
    </source>
</evidence>
<gene>
    <name evidence="27" type="ORF">OLC1_LOCUS432</name>
</gene>
<evidence type="ECO:0000256" key="19">
    <source>
        <dbReference type="PIRNR" id="PIRNR000641"/>
    </source>
</evidence>
<evidence type="ECO:0000256" key="3">
    <source>
        <dbReference type="ARBA" id="ARBA00022527"/>
    </source>
</evidence>
<dbReference type="PANTHER" id="PTHR27002:SF181">
    <property type="entry name" value="RECEPTOR-LIKE SERINE_THREONINE-PROTEIN KINASE"/>
    <property type="match status" value="1"/>
</dbReference>
<dbReference type="Pfam" id="PF00954">
    <property type="entry name" value="S_locus_glycop"/>
    <property type="match status" value="1"/>
</dbReference>
<feature type="transmembrane region" description="Helical" evidence="22">
    <location>
        <begin position="461"/>
        <end position="483"/>
    </location>
</feature>
<dbReference type="Proteomes" id="UP001161247">
    <property type="component" value="Chromosome 1"/>
</dbReference>
<evidence type="ECO:0000256" key="10">
    <source>
        <dbReference type="ARBA" id="ARBA00022777"/>
    </source>
</evidence>
<evidence type="ECO:0000256" key="20">
    <source>
        <dbReference type="PROSITE-ProRule" id="PRU10141"/>
    </source>
</evidence>
<dbReference type="SMART" id="SM00108">
    <property type="entry name" value="B_lectin"/>
    <property type="match status" value="1"/>
</dbReference>
<keyword evidence="6 22" id="KW-0812">Transmembrane</keyword>
<sequence>MGQKSVISLKNVYFCYFCLCCCCSADTISSGRVLEDEDGDEIMSSGKSGDRISSGQVMKDGSLIISPGKIFALGFFSPENSSDLRYVGIWYTGIPQQTVVWVANRENPIRGRAGTLSISKQGNLVVRNRNGDPLWSTNASSVARNSSAILTDSGNLYLISTHHRGKTNRPLWQSFDFPTDTFLPGMKVSFNATSQLNPVIIPWRTESDPSLGNYSMGVDPRGSPQIVVWEGQSRHWRSGHWNGLIFMGVPWIRVIYLYGFKLVNDGNGRLHFTYTLSSSSQLTYFRIFPNGTVEQKNWSSDLQQWEVIQLQPSSQCDIYNKCGPFGVCDARNSPVCNCLEGYVPKDVDQWNNGNWSSGCVRRTKLQCEVEGSYQRDGFLKVETLKLPDFLDHVGTENVKECGRKCLNNCSCVAYSFVSGINCMIWSNDLVDIQRFEEGGSPLFVRLAQSEIGGSTRKTPQLVIIIATVVAGLLLAGVFIWLLWRQKDKLRGISESPNRKGRVPDSDPIKSGELSADFSGPDDLNVEGQQGSGTELALFSFSSVVAATNNFSDRNKLGQGGFGLVYKGELPGGQNIAVKRLSGKSGQGLEEFKTEITLIAKLQHRNLVRLLGCCIDGDEKLLLYEYMPNKSLDSFLFDPVKQKQLGWRTRFRIIEGIARGLLYLHRDSRLRIIHRDLKASNILLDEEMNPKISDFGMARIFGGNQNEASTNRVVGTYGYMAPEYAMEGLFSVKTDVYSFGILLLEIVTGRRNIGFRSTDNSSVIGYAWDLWDKGRATELVDPSIFDINFQHEVLRCIHIGMLCVQDSASNRPTMAAVVLMLESENANLPMPKQPMFTTSMRRRDVNKEDMWNEIQEAAAANSNNVTLSVIVGR</sequence>
<keyword evidence="3 19" id="KW-0723">Serine/threonine-protein kinase</keyword>
<evidence type="ECO:0000259" key="26">
    <source>
        <dbReference type="PROSITE" id="PS50948"/>
    </source>
</evidence>
<keyword evidence="11 19" id="KW-0067">ATP-binding</keyword>
<feature type="binding site" evidence="20">
    <location>
        <position position="578"/>
    </location>
    <ligand>
        <name>ATP</name>
        <dbReference type="ChEBI" id="CHEBI:30616"/>
    </ligand>
</feature>
<evidence type="ECO:0000256" key="12">
    <source>
        <dbReference type="ARBA" id="ARBA00022989"/>
    </source>
</evidence>
<dbReference type="PROSITE" id="PS50948">
    <property type="entry name" value="PAN"/>
    <property type="match status" value="1"/>
</dbReference>
<evidence type="ECO:0000313" key="27">
    <source>
        <dbReference type="EMBL" id="CAI9087668.1"/>
    </source>
</evidence>
<dbReference type="InterPro" id="IPR003609">
    <property type="entry name" value="Pan_app"/>
</dbReference>
<evidence type="ECO:0000256" key="2">
    <source>
        <dbReference type="ARBA" id="ARBA00022475"/>
    </source>
</evidence>